<reference evidence="2 3" key="1">
    <citation type="journal article" date="2016" name="Mol. Biol. Evol.">
        <title>Comparative Genomics of Early-Diverging Mushroom-Forming Fungi Provides Insights into the Origins of Lignocellulose Decay Capabilities.</title>
        <authorList>
            <person name="Nagy L.G."/>
            <person name="Riley R."/>
            <person name="Tritt A."/>
            <person name="Adam C."/>
            <person name="Daum C."/>
            <person name="Floudas D."/>
            <person name="Sun H."/>
            <person name="Yadav J.S."/>
            <person name="Pangilinan J."/>
            <person name="Larsson K.H."/>
            <person name="Matsuura K."/>
            <person name="Barry K."/>
            <person name="Labutti K."/>
            <person name="Kuo R."/>
            <person name="Ohm R.A."/>
            <person name="Bhattacharya S.S."/>
            <person name="Shirouzu T."/>
            <person name="Yoshinaga Y."/>
            <person name="Martin F.M."/>
            <person name="Grigoriev I.V."/>
            <person name="Hibbett D.S."/>
        </authorList>
    </citation>
    <scope>NUCLEOTIDE SEQUENCE [LARGE SCALE GENOMIC DNA]</scope>
    <source>
        <strain evidence="2 3">TUFC12733</strain>
    </source>
</reference>
<keyword evidence="3" id="KW-1185">Reference proteome</keyword>
<gene>
    <name evidence="2" type="ORF">CALVIDRAFT_560401</name>
</gene>
<dbReference type="AlphaFoldDB" id="A0A167R040"/>
<proteinExistence type="predicted"/>
<dbReference type="EMBL" id="KV417269">
    <property type="protein sequence ID" value="KZP00424.1"/>
    <property type="molecule type" value="Genomic_DNA"/>
</dbReference>
<feature type="compositionally biased region" description="Polar residues" evidence="1">
    <location>
        <begin position="75"/>
        <end position="92"/>
    </location>
</feature>
<feature type="region of interest" description="Disordered" evidence="1">
    <location>
        <begin position="42"/>
        <end position="107"/>
    </location>
</feature>
<protein>
    <submittedName>
        <fullName evidence="2">Uncharacterized protein</fullName>
    </submittedName>
</protein>
<evidence type="ECO:0000313" key="3">
    <source>
        <dbReference type="Proteomes" id="UP000076738"/>
    </source>
</evidence>
<evidence type="ECO:0000256" key="1">
    <source>
        <dbReference type="SAM" id="MobiDB-lite"/>
    </source>
</evidence>
<evidence type="ECO:0000313" key="2">
    <source>
        <dbReference type="EMBL" id="KZP00424.1"/>
    </source>
</evidence>
<sequence length="272" mass="30833">MSAPPGTRSCRASKFCTETVHQDGSRTDRQVSAFTFLVETAAARSHSSGLPKLFSMQSPSEWRKSSTKDAHHRQPTNPSLDMSPRSSVSFTVYDNPDHPRDVNQPWKGVNVRRDNQSIRNADAVQDLPDCSQYFADAVQAVNNFSLQMEQQVKQVDDAAESMFSLLKKLSAVLSHCQQTNSWHDHDPPVPVLEAIRYLGEKHQKHAKLSGSAVDWMLDLCRTLLEWYEENDPQGFGNASQVVGEVEGSLKRLATMERDLYYLWDRSEVNRRH</sequence>
<accession>A0A167R040</accession>
<organism evidence="2 3">
    <name type="scientific">Calocera viscosa (strain TUFC12733)</name>
    <dbReference type="NCBI Taxonomy" id="1330018"/>
    <lineage>
        <taxon>Eukaryota</taxon>
        <taxon>Fungi</taxon>
        <taxon>Dikarya</taxon>
        <taxon>Basidiomycota</taxon>
        <taxon>Agaricomycotina</taxon>
        <taxon>Dacrymycetes</taxon>
        <taxon>Dacrymycetales</taxon>
        <taxon>Dacrymycetaceae</taxon>
        <taxon>Calocera</taxon>
    </lineage>
</organism>
<name>A0A167R040_CALVF</name>
<dbReference type="Proteomes" id="UP000076738">
    <property type="component" value="Unassembled WGS sequence"/>
</dbReference>